<proteinExistence type="predicted"/>
<reference evidence="1 2" key="1">
    <citation type="submission" date="2020-08" db="EMBL/GenBank/DDBJ databases">
        <title>Sequencing the genomes of 1000 actinobacteria strains.</title>
        <authorList>
            <person name="Klenk H.-P."/>
        </authorList>
    </citation>
    <scope>NUCLEOTIDE SEQUENCE [LARGE SCALE GENOMIC DNA]</scope>
    <source>
        <strain evidence="1 2">DSM 43768</strain>
    </source>
</reference>
<comment type="caution">
    <text evidence="1">The sequence shown here is derived from an EMBL/GenBank/DDBJ whole genome shotgun (WGS) entry which is preliminary data.</text>
</comment>
<dbReference type="AlphaFoldDB" id="A0A7X0P6U6"/>
<organism evidence="1 2">
    <name type="scientific">Nonomuraea rubra</name>
    <dbReference type="NCBI Taxonomy" id="46180"/>
    <lineage>
        <taxon>Bacteria</taxon>
        <taxon>Bacillati</taxon>
        <taxon>Actinomycetota</taxon>
        <taxon>Actinomycetes</taxon>
        <taxon>Streptosporangiales</taxon>
        <taxon>Streptosporangiaceae</taxon>
        <taxon>Nonomuraea</taxon>
    </lineage>
</organism>
<dbReference type="RefSeq" id="WP_221525408.1">
    <property type="nucleotide sequence ID" value="NZ_BAAAXY010000150.1"/>
</dbReference>
<keyword evidence="2" id="KW-1185">Reference proteome</keyword>
<gene>
    <name evidence="1" type="ORF">HD593_010941</name>
</gene>
<dbReference type="Proteomes" id="UP000565579">
    <property type="component" value="Unassembled WGS sequence"/>
</dbReference>
<accession>A0A7X0P6U6</accession>
<protein>
    <submittedName>
        <fullName evidence="1">HK97 gp10 family phage protein</fullName>
    </submittedName>
</protein>
<evidence type="ECO:0000313" key="1">
    <source>
        <dbReference type="EMBL" id="MBB6556146.1"/>
    </source>
</evidence>
<sequence>MNGWDTSELDGLIKDLDEVAPRTEALTRTVVKKIGHDTVTLGQNKAPVDTGNLKNSIGVDPIDDWMGFEAGPTAAYGADVEYGTEPHEIKARNAGALFWEGAEHPVKSIQHPGTDPQPYMRPAFDQATEPLDKVMAQIAKKAIT</sequence>
<dbReference type="Pfam" id="PF04883">
    <property type="entry name" value="HK97-gp10_like"/>
    <property type="match status" value="1"/>
</dbReference>
<dbReference type="NCBIfam" id="TIGR01725">
    <property type="entry name" value="phge_HK97_gp10"/>
    <property type="match status" value="1"/>
</dbReference>
<evidence type="ECO:0000313" key="2">
    <source>
        <dbReference type="Proteomes" id="UP000565579"/>
    </source>
</evidence>
<dbReference type="EMBL" id="JACHMI010000001">
    <property type="protein sequence ID" value="MBB6556146.1"/>
    <property type="molecule type" value="Genomic_DNA"/>
</dbReference>
<name>A0A7X0P6U6_9ACTN</name>
<dbReference type="InterPro" id="IPR010064">
    <property type="entry name" value="HK97-gp10_tail"/>
</dbReference>